<dbReference type="STRING" id="349521.HCH_03676"/>
<protein>
    <submittedName>
        <fullName evidence="1">Uncharacterized protein</fullName>
    </submittedName>
</protein>
<sequence>MFVDILGCPSQGKINAGHVSAMLTSGGRREDYFSGKRAAVARQPEGDGVEE</sequence>
<dbReference type="HOGENOM" id="CLU_3099442_0_0_6"/>
<dbReference type="EMBL" id="CP000155">
    <property type="protein sequence ID" value="ABC30417.1"/>
    <property type="molecule type" value="Genomic_DNA"/>
</dbReference>
<evidence type="ECO:0000313" key="2">
    <source>
        <dbReference type="Proteomes" id="UP000000238"/>
    </source>
</evidence>
<gene>
    <name evidence="1" type="ordered locus">HCH_03676</name>
</gene>
<evidence type="ECO:0000313" key="1">
    <source>
        <dbReference type="EMBL" id="ABC30417.1"/>
    </source>
</evidence>
<dbReference type="Proteomes" id="UP000000238">
    <property type="component" value="Chromosome"/>
</dbReference>
<reference evidence="1 2" key="1">
    <citation type="journal article" date="2005" name="Nucleic Acids Res.">
        <title>Genomic blueprint of Hahella chejuensis, a marine microbe producing an algicidal agent.</title>
        <authorList>
            <person name="Jeong H."/>
            <person name="Yim J.H."/>
            <person name="Lee C."/>
            <person name="Choi S.-H."/>
            <person name="Park Y.K."/>
            <person name="Yoon S.H."/>
            <person name="Hur C.-G."/>
            <person name="Kang H.-Y."/>
            <person name="Kim D."/>
            <person name="Lee H.H."/>
            <person name="Park K.H."/>
            <person name="Park S.-H."/>
            <person name="Park H.-S."/>
            <person name="Lee H.K."/>
            <person name="Oh T.K."/>
            <person name="Kim J.F."/>
        </authorList>
    </citation>
    <scope>NUCLEOTIDE SEQUENCE [LARGE SCALE GENOMIC DNA]</scope>
    <source>
        <strain evidence="1 2">KCTC 2396</strain>
    </source>
</reference>
<proteinExistence type="predicted"/>
<dbReference type="AlphaFoldDB" id="Q2SG07"/>
<name>Q2SG07_HAHCH</name>
<organism evidence="1 2">
    <name type="scientific">Hahella chejuensis (strain KCTC 2396)</name>
    <dbReference type="NCBI Taxonomy" id="349521"/>
    <lineage>
        <taxon>Bacteria</taxon>
        <taxon>Pseudomonadati</taxon>
        <taxon>Pseudomonadota</taxon>
        <taxon>Gammaproteobacteria</taxon>
        <taxon>Oceanospirillales</taxon>
        <taxon>Hahellaceae</taxon>
        <taxon>Hahella</taxon>
    </lineage>
</organism>
<keyword evidence="2" id="KW-1185">Reference proteome</keyword>
<dbReference type="KEGG" id="hch:HCH_03676"/>
<accession>Q2SG07</accession>